<dbReference type="InterPro" id="IPR023451">
    <property type="entry name" value="Thymidate_synth/dCMP_Mease_dom"/>
</dbReference>
<keyword evidence="7" id="KW-1185">Reference proteome</keyword>
<comment type="caution">
    <text evidence="5">The sequence shown here is derived from an EMBL/GenBank/DDBJ whole genome shotgun (WGS) entry which is preliminary data.</text>
</comment>
<protein>
    <submittedName>
        <fullName evidence="4">Thymidylate synthase</fullName>
    </submittedName>
</protein>
<reference evidence="5 6" key="1">
    <citation type="journal article" date="2011" name="Int. J. Syst. Evol. Microbiol.">
        <title>Ochrobactrum pecoris sp. nov., isolated from farm animals.</title>
        <authorList>
            <person name="Kampfer P."/>
            <person name="Huber B."/>
            <person name="Busse H.J."/>
            <person name="Scholz H.C."/>
            <person name="Tomaso H."/>
            <person name="Hotzel H."/>
            <person name="Melzer F."/>
        </authorList>
    </citation>
    <scope>NUCLEOTIDE SEQUENCE [LARGE SCALE GENOMIC DNA]</scope>
    <source>
        <strain evidence="5 6">08RB2639</strain>
    </source>
</reference>
<reference evidence="4 7" key="3">
    <citation type="submission" date="2020-08" db="EMBL/GenBank/DDBJ databases">
        <title>Genomic Encyclopedia of Type Strains, Phase IV (KMG-IV): sequencing the most valuable type-strain genomes for metagenomic binning, comparative biology and taxonomic classification.</title>
        <authorList>
            <person name="Goeker M."/>
        </authorList>
    </citation>
    <scope>NUCLEOTIDE SEQUENCE [LARGE SCALE GENOMIC DNA]</scope>
    <source>
        <strain evidence="4 7">DSM 23868</strain>
    </source>
</reference>
<evidence type="ECO:0000313" key="4">
    <source>
        <dbReference type="EMBL" id="MBB4095675.1"/>
    </source>
</evidence>
<evidence type="ECO:0000256" key="1">
    <source>
        <dbReference type="ARBA" id="ARBA00022603"/>
    </source>
</evidence>
<dbReference type="OrthoDB" id="7182974at2"/>
<dbReference type="SUPFAM" id="SSF55831">
    <property type="entry name" value="Thymidylate synthase/dCMP hydroxymethylase"/>
    <property type="match status" value="1"/>
</dbReference>
<feature type="domain" description="Thymidylate synthase/dCMP hydroxymethylase" evidence="3">
    <location>
        <begin position="61"/>
        <end position="226"/>
    </location>
</feature>
<proteinExistence type="predicted"/>
<accession>A0A5C5CEY8</accession>
<dbReference type="Proteomes" id="UP000313390">
    <property type="component" value="Unassembled WGS sequence"/>
</dbReference>
<dbReference type="InterPro" id="IPR036926">
    <property type="entry name" value="Thymidate_synth/dCMP_Mease_sf"/>
</dbReference>
<dbReference type="AlphaFoldDB" id="A0A5C5CEY8"/>
<dbReference type="Proteomes" id="UP000553980">
    <property type="component" value="Unassembled WGS sequence"/>
</dbReference>
<evidence type="ECO:0000313" key="7">
    <source>
        <dbReference type="Proteomes" id="UP000553980"/>
    </source>
</evidence>
<gene>
    <name evidence="5" type="ORF">FIB18_19410</name>
    <name evidence="4" type="ORF">GGQ79_004227</name>
</gene>
<dbReference type="GO" id="GO:0006231">
    <property type="term" value="P:dTMP biosynthetic process"/>
    <property type="evidence" value="ECO:0007669"/>
    <property type="project" value="TreeGrafter"/>
</dbReference>
<keyword evidence="1" id="KW-0489">Methyltransferase</keyword>
<sequence>MSTIYRNISFAASGSFAEIMEKGDEITVRAQLTREICNQVTVLERPLERFLFLPGRLNDCFAQIAESMWIIAGRNDIAWLSHYLPRAPDFSDDGKTWRAGYGPRLRNWRGRSDQLDEVRKLLLSDPSTRRAAMSFFDPELDYAASLDIPCNNWIGWLIRDGRLNMSIAIRSNDAMWGFSGANAFEWSILHELLAGWTNTQVGTATFFAASFHLYERHFKAAPAIVSKFHGISPYDFGIRRLPLSVKWADLEQTLQQWFASEADVRREPESQIPDLDRINDEFLRESLKILRLKWLEPILTDTELSLEMNKLEESDLAAAVYQHFGRRRPGVLNNIDHPNIASFFQACGYTERNISQLESINPSSAAQDEMP</sequence>
<dbReference type="PANTHER" id="PTHR11548">
    <property type="entry name" value="THYMIDYLATE SYNTHASE 1"/>
    <property type="match status" value="1"/>
</dbReference>
<evidence type="ECO:0000313" key="5">
    <source>
        <dbReference type="EMBL" id="TNV09624.1"/>
    </source>
</evidence>
<dbReference type="PANTHER" id="PTHR11548:SF1">
    <property type="entry name" value="THYMIDYLATE SYNTHASE 1"/>
    <property type="match status" value="1"/>
</dbReference>
<dbReference type="Pfam" id="PF00303">
    <property type="entry name" value="Thymidylat_synt"/>
    <property type="match status" value="1"/>
</dbReference>
<evidence type="ECO:0000256" key="2">
    <source>
        <dbReference type="ARBA" id="ARBA00022679"/>
    </source>
</evidence>
<keyword evidence="2" id="KW-0808">Transferase</keyword>
<evidence type="ECO:0000313" key="6">
    <source>
        <dbReference type="Proteomes" id="UP000313390"/>
    </source>
</evidence>
<dbReference type="EMBL" id="VEWK01000012">
    <property type="protein sequence ID" value="TNV09624.1"/>
    <property type="molecule type" value="Genomic_DNA"/>
</dbReference>
<dbReference type="RefSeq" id="WP_140022266.1">
    <property type="nucleotide sequence ID" value="NZ_JACIEX010000012.1"/>
</dbReference>
<dbReference type="GO" id="GO:0004799">
    <property type="term" value="F:thymidylate synthase activity"/>
    <property type="evidence" value="ECO:0007669"/>
    <property type="project" value="TreeGrafter"/>
</dbReference>
<dbReference type="GO" id="GO:0005829">
    <property type="term" value="C:cytosol"/>
    <property type="evidence" value="ECO:0007669"/>
    <property type="project" value="TreeGrafter"/>
</dbReference>
<name>A0A5C5CEY8_9HYPH</name>
<evidence type="ECO:0000259" key="3">
    <source>
        <dbReference type="Pfam" id="PF00303"/>
    </source>
</evidence>
<organism evidence="5 6">
    <name type="scientific">Brucella pecoris</name>
    <dbReference type="NCBI Taxonomy" id="867683"/>
    <lineage>
        <taxon>Bacteria</taxon>
        <taxon>Pseudomonadati</taxon>
        <taxon>Pseudomonadota</taxon>
        <taxon>Alphaproteobacteria</taxon>
        <taxon>Hyphomicrobiales</taxon>
        <taxon>Brucellaceae</taxon>
        <taxon>Brucella/Ochrobactrum group</taxon>
        <taxon>Brucella</taxon>
    </lineage>
</organism>
<dbReference type="GO" id="GO:0032259">
    <property type="term" value="P:methylation"/>
    <property type="evidence" value="ECO:0007669"/>
    <property type="project" value="UniProtKB-KW"/>
</dbReference>
<dbReference type="InterPro" id="IPR045097">
    <property type="entry name" value="Thymidate_synth/dCMP_Mease"/>
</dbReference>
<dbReference type="EMBL" id="JACIEX010000012">
    <property type="protein sequence ID" value="MBB4095675.1"/>
    <property type="molecule type" value="Genomic_DNA"/>
</dbReference>
<dbReference type="Gene3D" id="3.30.572.10">
    <property type="entry name" value="Thymidylate synthase/dCMP hydroxymethylase domain"/>
    <property type="match status" value="1"/>
</dbReference>
<reference evidence="5" key="2">
    <citation type="submission" date="2019-06" db="EMBL/GenBank/DDBJ databases">
        <authorList>
            <person name="Hu M."/>
        </authorList>
    </citation>
    <scope>NUCLEOTIDE SEQUENCE</scope>
    <source>
        <strain evidence="5">08RB2639</strain>
    </source>
</reference>